<evidence type="ECO:0000256" key="1">
    <source>
        <dbReference type="SAM" id="MobiDB-lite"/>
    </source>
</evidence>
<feature type="transmembrane region" description="Helical" evidence="2">
    <location>
        <begin position="49"/>
        <end position="72"/>
    </location>
</feature>
<sequence length="650" mass="70800">MKTTLKRGVGRSADGNGRPVLPPATVSAITRYQQPQPSEPTGLALFRRILIGTLLVIGALSIGIAGGVYLYFHQSVASVRAHSSDVKIAQKALNVSLPGQPAIALALGYDQRAGSEYSTVSRSDTIMLIRADPATKTISLLSFPRDLIVPIYCKSGFVAHDRINSAYARCGATGSLETVKQLTGLPINYLITLNFHGFKEIVDDLGGVWMDIDRRYYNHNIGTAATDYSDINLQPGYQRLGGTKALEFVRFRHTDSDFYRLARQQSFVRALKQQIANNFSPLELPKLVSTITKNIEVGAASHFSDTTVLQYALLAATLPGGHFFQVRLDNVTGYSELDASASTIKQAIEEFSNPDVRSSKAANASALGEKLKTPKQKAPPVGDTTVTVLNGNGVAGSAANASYLLAQRGYVTVLPPANLQPNAPVQNYFHTVVYYDPKVSVAKAAAVALQKLLQPADVKALPDDPALHALDPGSMLLVIVGQTFHNELTAPTVPTVKIPARQAPSVFKDPTVGAELLAPYKKKVPFVLENPTVLASNSYPDHLGRDEPIRYYWITKEHKAIRMVFQIGGNQYWGIEETDWMDAPVLGDRSFRHSLNGREFEFFYTGTHLHMIALNANGATYWVVNTLLDSLSNETMIAIAKGLRPVPRGK</sequence>
<evidence type="ECO:0000256" key="2">
    <source>
        <dbReference type="SAM" id="Phobius"/>
    </source>
</evidence>
<keyword evidence="2" id="KW-0812">Transmembrane</keyword>
<dbReference type="PANTHER" id="PTHR33392">
    <property type="entry name" value="POLYISOPRENYL-TEICHOIC ACID--PEPTIDOGLYCAN TEICHOIC ACID TRANSFERASE TAGU"/>
    <property type="match status" value="1"/>
</dbReference>
<dbReference type="Gene3D" id="3.30.70.2390">
    <property type="match status" value="1"/>
</dbReference>
<dbReference type="Pfam" id="PF03816">
    <property type="entry name" value="LytR_cpsA_psr"/>
    <property type="match status" value="1"/>
</dbReference>
<keyword evidence="2" id="KW-1133">Transmembrane helix</keyword>
<dbReference type="NCBIfam" id="TIGR00350">
    <property type="entry name" value="lytR_cpsA_psr"/>
    <property type="match status" value="1"/>
</dbReference>
<gene>
    <name evidence="5" type="ORF">UFOPK2399_01177</name>
</gene>
<dbReference type="InterPro" id="IPR004474">
    <property type="entry name" value="LytR_CpsA_psr"/>
</dbReference>
<accession>A0A6J6PI69</accession>
<dbReference type="AlphaFoldDB" id="A0A6J6PI69"/>
<dbReference type="Pfam" id="PF13399">
    <property type="entry name" value="LytR_C"/>
    <property type="match status" value="1"/>
</dbReference>
<dbReference type="Gene3D" id="3.40.630.190">
    <property type="entry name" value="LCP protein"/>
    <property type="match status" value="1"/>
</dbReference>
<name>A0A6J6PI69_9ZZZZ</name>
<evidence type="ECO:0000313" key="5">
    <source>
        <dbReference type="EMBL" id="CAB4698316.1"/>
    </source>
</evidence>
<organism evidence="5">
    <name type="scientific">freshwater metagenome</name>
    <dbReference type="NCBI Taxonomy" id="449393"/>
    <lineage>
        <taxon>unclassified sequences</taxon>
        <taxon>metagenomes</taxon>
        <taxon>ecological metagenomes</taxon>
    </lineage>
</organism>
<protein>
    <submittedName>
        <fullName evidence="5">Unannotated protein</fullName>
    </submittedName>
</protein>
<feature type="domain" description="LytR/CpsA/Psr regulator C-terminal" evidence="4">
    <location>
        <begin position="383"/>
        <end position="484"/>
    </location>
</feature>
<keyword evidence="2" id="KW-0472">Membrane</keyword>
<feature type="domain" description="Cell envelope-related transcriptional attenuator" evidence="3">
    <location>
        <begin position="122"/>
        <end position="276"/>
    </location>
</feature>
<feature type="region of interest" description="Disordered" evidence="1">
    <location>
        <begin position="1"/>
        <end position="22"/>
    </location>
</feature>
<reference evidence="5" key="1">
    <citation type="submission" date="2020-05" db="EMBL/GenBank/DDBJ databases">
        <authorList>
            <person name="Chiriac C."/>
            <person name="Salcher M."/>
            <person name="Ghai R."/>
            <person name="Kavagutti S V."/>
        </authorList>
    </citation>
    <scope>NUCLEOTIDE SEQUENCE</scope>
</reference>
<dbReference type="EMBL" id="CAEZXP010000003">
    <property type="protein sequence ID" value="CAB4698316.1"/>
    <property type="molecule type" value="Genomic_DNA"/>
</dbReference>
<proteinExistence type="predicted"/>
<dbReference type="InterPro" id="IPR027381">
    <property type="entry name" value="LytR/CpsA/Psr_C"/>
</dbReference>
<dbReference type="PANTHER" id="PTHR33392:SF6">
    <property type="entry name" value="POLYISOPRENYL-TEICHOIC ACID--PEPTIDOGLYCAN TEICHOIC ACID TRANSFERASE TAGU"/>
    <property type="match status" value="1"/>
</dbReference>
<evidence type="ECO:0000259" key="4">
    <source>
        <dbReference type="Pfam" id="PF13399"/>
    </source>
</evidence>
<evidence type="ECO:0000259" key="3">
    <source>
        <dbReference type="Pfam" id="PF03816"/>
    </source>
</evidence>
<dbReference type="InterPro" id="IPR050922">
    <property type="entry name" value="LytR/CpsA/Psr_CW_biosynth"/>
</dbReference>